<comment type="caution">
    <text evidence="3">The sequence shown here is derived from an EMBL/GenBank/DDBJ whole genome shotgun (WGS) entry which is preliminary data.</text>
</comment>
<feature type="domain" description="BIG2" evidence="2">
    <location>
        <begin position="1476"/>
        <end position="1563"/>
    </location>
</feature>
<feature type="domain" description="BIG2" evidence="2">
    <location>
        <begin position="606"/>
        <end position="688"/>
    </location>
</feature>
<proteinExistence type="predicted"/>
<feature type="domain" description="BIG2" evidence="2">
    <location>
        <begin position="705"/>
        <end position="786"/>
    </location>
</feature>
<gene>
    <name evidence="3" type="ORF">A3G31_10725</name>
</gene>
<dbReference type="EMBL" id="MGDI01000031">
    <property type="protein sequence ID" value="OGL52459.1"/>
    <property type="molecule type" value="Genomic_DNA"/>
</dbReference>
<evidence type="ECO:0000256" key="1">
    <source>
        <dbReference type="SAM" id="MobiDB-lite"/>
    </source>
</evidence>
<dbReference type="SMART" id="SM00635">
    <property type="entry name" value="BID_2"/>
    <property type="match status" value="9"/>
</dbReference>
<dbReference type="Gene3D" id="2.60.40.1080">
    <property type="match status" value="9"/>
</dbReference>
<organism evidence="3 4">
    <name type="scientific">Candidatus Schekmanbacteria bacterium RIFCSPLOWO2_12_FULL_38_15</name>
    <dbReference type="NCBI Taxonomy" id="1817883"/>
    <lineage>
        <taxon>Bacteria</taxon>
        <taxon>Candidatus Schekmaniibacteriota</taxon>
    </lineage>
</organism>
<feature type="domain" description="BIG2" evidence="2">
    <location>
        <begin position="1004"/>
        <end position="1079"/>
    </location>
</feature>
<feature type="compositionally biased region" description="Basic residues" evidence="1">
    <location>
        <begin position="219"/>
        <end position="236"/>
    </location>
</feature>
<dbReference type="InterPro" id="IPR008964">
    <property type="entry name" value="Invasin/intimin_cell_adhesion"/>
</dbReference>
<sequence>MIQKMTQKRTFSITTLIVLTFFFLSSLGLDIVRANEYSNENGNNESSFALHGNIKGNIPVGVKLRVGLINRVTGNEMVSVLANEDGDGKYSLSLPEKVGKEELSLIGEDFPDSRSQNVMVADYDVVLYGDEDNSGTFDKDEEIGGVLDAWVSFYEGGISDDEPFFNGWNKAGTFIGFSQNFDDEFDISIPASFIGVNKKASKYQTNNDRSKKKSILVVKKSKSRKEAKKEKAKKSEKKAPPLRIVPKSKIIELGDEIAFEAIAKDPEADILWAIDNDDGTLGEVDEDGIYISPDVMPKAKIITVRAYLVNDESVFALAKVKFKPVVVKIIPTSATVPVNENTIFSEIVTGTFNTDVIWYVNNIEGGNENVGIIDYGVYTAPSTVPSPSKVKIKAVSVVDTSKSATAEAIVVNSLSTKDKILFLKLSGPKQILIGATETITASAKTKSKKTIPPVGIEYFIDDETIASIVTNDDGTASITGLSEGSVEVIGSTEEKDSSPLKIDVVKEIKSEADSLMISGPSYLTVGSNAVITASAKNKKGNFLPISNVSYSSDNTNIISVKADANGNGFVNALAVGEAKITATSGNLTSNTLKIKVTESTGETGAIASLKVFAPSVLPVGVSAPLNVLARDANGKPVPPIGVNYVSSNTSVATTSVDASGSGNVSAIAEGETQITAELGTVKSDPVTLKVVGKIGGGIGGFDQIAFINLQVPPSMEINQTLPIFVNAKNSYGMPVPTTGISYSSSDTNIVTVKTDYTNNPVITANSQGEADITASVGTIQGKAHIVVKAQSSGTSADVAFLDMPYPPPLNVGQTFTVFVMARNSFGMPMPVPFGIEYSSEDTSKVSVSKDPGNNLVLNAQAETPLNPVKVVAKINGAEKASIMVKVNPLPTSGFGDVAFLDMPYPPPLNVGQTYTVFVNARNQYGMPMPVPFNIEYSSDNPAVVTISKDQGFNAVLYGAGAGETDIHASVKKSDGSVVMANAVHVKVAATSTGGGQAMFLDMPFPPPLTVGQTFTLFVKALDQSGKSVSLAGIAYTTDKPAVVSVSSDFANNAVLTGMGAGTANITATLGTLTKTINVTVNAFTGGGGQIAFLDIMNPPPPTMKVGEFFQLIVMARSQYGMQVPLAPGSILYTSSNSGVASVMPDPANNGNINAIGQGEADITAALATNTSISKTVHISVIQSTGGTSQVAFLDIPFPPPLNVGQSFTLFVTARDMYGKPVPATGITYSSDNLAIVGVVPDFAGNAILNALSAGKAKIKAVLGSIFKEIEVTVNQSTGIFAEIAFLFLPSMPPVFVGQQFVMPPVTAKDATGMIVPASGVKFESGDTSKAMVFIDQSGNGVIFGVSAGTANITASIDTLLGNHIVSNVVQVTVVSGTSTGGAVAFLEISGPPSIMTQGTVAPLAVKAKDSTGAQVPPPSGITYDKQPPGIIDVYTDSTGFTSVKAIGTGTATLKAISGSIISNSLTILVQGSSTGGQTNVASLQLQGPSSIKVNEQVNIQVIAKDSSGNILPPPTGITFNSNSPAIAEIVTDSFGNPILKGKTVGNASITATLGTIVSTPYNVSVVSETGTQGQAPSIKGVFVNNLPVTNANAGTIIEVRTSFPGAQGTPTEVGYKIGGIQAGFTIGGLLNSTDQTYSVNVTIPPSGVSGPVGILVTWKGVSSQPFNFTVNSTSPQTPTVKNNTLLNHFSGAGNFDFSTGAEVTLASGQGDLEFAGIPSSPELRGVAFDGGILDAGVVTLTQMTTPPTTGFAFNVIPVANHGYWVKTTEGKFAKLVIKVLNSAPDASGNATSVNFEWVFMN</sequence>
<feature type="domain" description="BIG2" evidence="2">
    <location>
        <begin position="1099"/>
        <end position="1176"/>
    </location>
</feature>
<protein>
    <recommendedName>
        <fullName evidence="2">BIG2 domain-containing protein</fullName>
    </recommendedName>
</protein>
<dbReference type="InterPro" id="IPR003343">
    <property type="entry name" value="Big_2"/>
</dbReference>
<feature type="domain" description="BIG2" evidence="2">
    <location>
        <begin position="511"/>
        <end position="594"/>
    </location>
</feature>
<evidence type="ECO:0000313" key="3">
    <source>
        <dbReference type="EMBL" id="OGL52459.1"/>
    </source>
</evidence>
<reference evidence="3 4" key="1">
    <citation type="journal article" date="2016" name="Nat. Commun.">
        <title>Thousands of microbial genomes shed light on interconnected biogeochemical processes in an aquifer system.</title>
        <authorList>
            <person name="Anantharaman K."/>
            <person name="Brown C.T."/>
            <person name="Hug L.A."/>
            <person name="Sharon I."/>
            <person name="Castelle C.J."/>
            <person name="Probst A.J."/>
            <person name="Thomas B.C."/>
            <person name="Singh A."/>
            <person name="Wilkins M.J."/>
            <person name="Karaoz U."/>
            <person name="Brodie E.L."/>
            <person name="Williams K.H."/>
            <person name="Hubbard S.S."/>
            <person name="Banfield J.F."/>
        </authorList>
    </citation>
    <scope>NUCLEOTIDE SEQUENCE [LARGE SCALE GENOMIC DNA]</scope>
</reference>
<dbReference type="Proteomes" id="UP000178082">
    <property type="component" value="Unassembled WGS sequence"/>
</dbReference>
<feature type="domain" description="BIG2" evidence="2">
    <location>
        <begin position="410"/>
        <end position="502"/>
    </location>
</feature>
<feature type="domain" description="BIG2" evidence="2">
    <location>
        <begin position="1197"/>
        <end position="1272"/>
    </location>
</feature>
<accession>A0A1F7SFC1</accession>
<feature type="region of interest" description="Disordered" evidence="1">
    <location>
        <begin position="219"/>
        <end position="238"/>
    </location>
</feature>
<name>A0A1F7SFC1_9BACT</name>
<feature type="domain" description="BIG2" evidence="2">
    <location>
        <begin position="904"/>
        <end position="980"/>
    </location>
</feature>
<dbReference type="STRING" id="1817883.A3G31_10725"/>
<evidence type="ECO:0000313" key="4">
    <source>
        <dbReference type="Proteomes" id="UP000178082"/>
    </source>
</evidence>
<dbReference type="SUPFAM" id="SSF49373">
    <property type="entry name" value="Invasin/intimin cell-adhesion fragments"/>
    <property type="match status" value="2"/>
</dbReference>
<evidence type="ECO:0000259" key="2">
    <source>
        <dbReference type="SMART" id="SM00635"/>
    </source>
</evidence>